<dbReference type="OrthoDB" id="20at10482"/>
<dbReference type="Proteomes" id="UP000204242">
    <property type="component" value="Genome"/>
</dbReference>
<reference evidence="1 2" key="1">
    <citation type="journal article" date="2007" name="Virology">
        <title>Shared and species-specific features among ichnovirus genomes.</title>
        <authorList>
            <person name="Tanaka K."/>
            <person name="Lapointe R."/>
            <person name="Barney W.E."/>
            <person name="Makkay A.M."/>
            <person name="Stoltz D."/>
            <person name="Cusson M."/>
            <person name="Webb B.A."/>
        </authorList>
    </citation>
    <scope>NUCLEOTIDE SEQUENCE [LARGE SCALE GENOMIC DNA]</scope>
</reference>
<sequence>MNSDKPSVSLLSSFTSKVRGILQSFNVICCPCHILKLRTGHQKTSICEKTLCNLPSHSLDATFLDKTPMMIQYVFDPTRRNRDYVLVKVDNLLPIFGGATPSTTGGFSSIMELCYFVKKKVHLDECDHFRHASCPCHLRREDQEHPDFVFKPSVNMCEHQHFHHFCWKHVVSWLYNYLNLVILLEQSKEHFDKEIAYLYSMFPEDIAYFQRGNRITPPFLFKTAMVIEPAEYENDNEQGFDARKYKGRT</sequence>
<protein>
    <submittedName>
        <fullName evidence="1">Repeat element protein-d11.3</fullName>
    </submittedName>
</protein>
<dbReference type="RefSeq" id="YP_001031340.1">
    <property type="nucleotide sequence ID" value="NC_008995.1"/>
</dbReference>
<name>A2Q0N0_9VIRU</name>
<dbReference type="EMBL" id="AB291205">
    <property type="protein sequence ID" value="BAF45745.1"/>
    <property type="molecule type" value="Genomic_DNA"/>
</dbReference>
<dbReference type="GeneID" id="5076389"/>
<proteinExistence type="predicted"/>
<organism evidence="1 2">
    <name type="scientific">Ichnoviriform fugitivi</name>
    <dbReference type="NCBI Taxonomy" id="265522"/>
    <lineage>
        <taxon>Viruses</taxon>
        <taxon>Viruses incertae sedis</taxon>
        <taxon>Polydnaviriformidae</taxon>
        <taxon>Ichnoviriform</taxon>
    </lineage>
</organism>
<evidence type="ECO:0000313" key="1">
    <source>
        <dbReference type="EMBL" id="BAF45745.1"/>
    </source>
</evidence>
<dbReference type="InterPro" id="IPR021982">
    <property type="entry name" value="REEP_Ichnovirus"/>
</dbReference>
<accession>A2Q0N0</accession>
<evidence type="ECO:0000313" key="2">
    <source>
        <dbReference type="Proteomes" id="UP000204242"/>
    </source>
</evidence>
<dbReference type="Pfam" id="PF12132">
    <property type="entry name" value="DUF3587"/>
    <property type="match status" value="1"/>
</dbReference>
<dbReference type="KEGG" id="vg:5076389"/>